<organism evidence="1 2">
    <name type="scientific">Vreelandella nanhaiensis</name>
    <dbReference type="NCBI Taxonomy" id="1258546"/>
    <lineage>
        <taxon>Bacteria</taxon>
        <taxon>Pseudomonadati</taxon>
        <taxon>Pseudomonadota</taxon>
        <taxon>Gammaproteobacteria</taxon>
        <taxon>Oceanospirillales</taxon>
        <taxon>Halomonadaceae</taxon>
        <taxon>Vreelandella</taxon>
    </lineage>
</organism>
<keyword evidence="2" id="KW-1185">Reference proteome</keyword>
<gene>
    <name evidence="1" type="ORF">ELY38_02575</name>
</gene>
<comment type="caution">
    <text evidence="1">The sequence shown here is derived from an EMBL/GenBank/DDBJ whole genome shotgun (WGS) entry which is preliminary data.</text>
</comment>
<dbReference type="EMBL" id="RZHF01000004">
    <property type="protein sequence ID" value="RUR34494.1"/>
    <property type="molecule type" value="Genomic_DNA"/>
</dbReference>
<name>A0A433KY81_9GAMM</name>
<proteinExistence type="predicted"/>
<sequence>MTDTTQKGGQHSRRAAMLCQNPRFGLYLDQRRRRVHQVPVDQMPDGTHTPEDCADWLRKACSVESRAEIDHNDAARVMLDRIMADYSKWERKQRQRGDV</sequence>
<dbReference type="AlphaFoldDB" id="A0A433KY81"/>
<protein>
    <submittedName>
        <fullName evidence="1">Uncharacterized protein</fullName>
    </submittedName>
</protein>
<reference evidence="1 2" key="1">
    <citation type="submission" date="2018-12" db="EMBL/GenBank/DDBJ databases">
        <title>three novel Halomonas strain isolated from plants.</title>
        <authorList>
            <person name="Sun C."/>
        </authorList>
    </citation>
    <scope>NUCLEOTIDE SEQUENCE [LARGE SCALE GENOMIC DNA]</scope>
    <source>
        <strain evidence="1 2">JCM 18142</strain>
    </source>
</reference>
<dbReference type="RefSeq" id="WP_127059939.1">
    <property type="nucleotide sequence ID" value="NZ_RZHF01000004.1"/>
</dbReference>
<accession>A0A433KY81</accession>
<evidence type="ECO:0000313" key="2">
    <source>
        <dbReference type="Proteomes" id="UP000287023"/>
    </source>
</evidence>
<dbReference type="OrthoDB" id="6169963at2"/>
<evidence type="ECO:0000313" key="1">
    <source>
        <dbReference type="EMBL" id="RUR34494.1"/>
    </source>
</evidence>
<dbReference type="Proteomes" id="UP000287023">
    <property type="component" value="Unassembled WGS sequence"/>
</dbReference>